<comment type="subcellular location">
    <subcellularLocation>
        <location evidence="2">Cytoplasm</location>
    </subcellularLocation>
</comment>
<dbReference type="Proteomes" id="UP000316852">
    <property type="component" value="Unassembled WGS sequence"/>
</dbReference>
<dbReference type="EC" id="3.1.1.96" evidence="2"/>
<protein>
    <recommendedName>
        <fullName evidence="2">D-aminoacyl-tRNA deacylase</fullName>
        <shortName evidence="2">DTD</shortName>
        <ecNumber evidence="2">3.1.1.96</ecNumber>
    </recommendedName>
    <alternativeName>
        <fullName evidence="2">Gly-tRNA(Ala) deacylase</fullName>
        <ecNumber evidence="2">3.1.1.-</ecNumber>
    </alternativeName>
</protein>
<comment type="similarity">
    <text evidence="1 2">Belongs to the DTD family.</text>
</comment>
<dbReference type="GO" id="GO:0106026">
    <property type="term" value="F:Gly-tRNA(Ala) deacylase activity"/>
    <property type="evidence" value="ECO:0007669"/>
    <property type="project" value="UniProtKB-UniRule"/>
</dbReference>
<comment type="catalytic activity">
    <reaction evidence="2">
        <text>glycyl-tRNA(Ala) + H2O = tRNA(Ala) + glycine + H(+)</text>
        <dbReference type="Rhea" id="RHEA:53744"/>
        <dbReference type="Rhea" id="RHEA-COMP:9657"/>
        <dbReference type="Rhea" id="RHEA-COMP:13640"/>
        <dbReference type="ChEBI" id="CHEBI:15377"/>
        <dbReference type="ChEBI" id="CHEBI:15378"/>
        <dbReference type="ChEBI" id="CHEBI:57305"/>
        <dbReference type="ChEBI" id="CHEBI:78442"/>
        <dbReference type="ChEBI" id="CHEBI:78522"/>
    </reaction>
</comment>
<dbReference type="PANTHER" id="PTHR10472:SF5">
    <property type="entry name" value="D-AMINOACYL-TRNA DEACYLASE 1"/>
    <property type="match status" value="1"/>
</dbReference>
<comment type="function">
    <text evidence="2">An aminoacyl-tRNA editing enzyme that deacylates mischarged D-aminoacyl-tRNAs. Also deacylates mischarged glycyl-tRNA(Ala), protecting cells against glycine mischarging by AlaRS. Acts via tRNA-based rather than protein-based catalysis; rejects L-amino acids rather than detecting D-amino acids in the active site. By recycling D-aminoacyl-tRNA to D-amino acids and free tRNA molecules, this enzyme counteracts the toxicity associated with the formation of D-aminoacyl-tRNA entities in vivo and helps enforce protein L-homochirality.</text>
</comment>
<dbReference type="Pfam" id="PF02580">
    <property type="entry name" value="Tyr_Deacylase"/>
    <property type="match status" value="1"/>
</dbReference>
<dbReference type="SUPFAM" id="SSF69500">
    <property type="entry name" value="DTD-like"/>
    <property type="match status" value="1"/>
</dbReference>
<dbReference type="GO" id="GO:0043908">
    <property type="term" value="F:Ser(Gly)-tRNA(Ala) hydrolase activity"/>
    <property type="evidence" value="ECO:0007669"/>
    <property type="project" value="UniProtKB-UniRule"/>
</dbReference>
<dbReference type="NCBIfam" id="TIGR00256">
    <property type="entry name" value="D-aminoacyl-tRNA deacylase"/>
    <property type="match status" value="1"/>
</dbReference>
<organism evidence="3 4">
    <name type="scientific">Eiseniibacteriota bacterium</name>
    <dbReference type="NCBI Taxonomy" id="2212470"/>
    <lineage>
        <taxon>Bacteria</taxon>
        <taxon>Candidatus Eiseniibacteriota</taxon>
    </lineage>
</organism>
<dbReference type="Gene3D" id="3.50.80.10">
    <property type="entry name" value="D-tyrosyl-tRNA(Tyr) deacylase"/>
    <property type="match status" value="1"/>
</dbReference>
<keyword evidence="2" id="KW-0963">Cytoplasm</keyword>
<dbReference type="GO" id="GO:0005737">
    <property type="term" value="C:cytoplasm"/>
    <property type="evidence" value="ECO:0007669"/>
    <property type="project" value="UniProtKB-SubCell"/>
</dbReference>
<comment type="catalytic activity">
    <reaction evidence="2">
        <text>a D-aminoacyl-tRNA + H2O = a tRNA + a D-alpha-amino acid + H(+)</text>
        <dbReference type="Rhea" id="RHEA:13953"/>
        <dbReference type="Rhea" id="RHEA-COMP:10123"/>
        <dbReference type="Rhea" id="RHEA-COMP:10124"/>
        <dbReference type="ChEBI" id="CHEBI:15377"/>
        <dbReference type="ChEBI" id="CHEBI:15378"/>
        <dbReference type="ChEBI" id="CHEBI:59871"/>
        <dbReference type="ChEBI" id="CHEBI:78442"/>
        <dbReference type="ChEBI" id="CHEBI:79333"/>
        <dbReference type="EC" id="3.1.1.96"/>
    </reaction>
</comment>
<proteinExistence type="inferred from homology"/>
<comment type="domain">
    <text evidence="2">A Gly-cisPro motif from one monomer fits into the active site of the other monomer to allow specific chiral rejection of L-amino acids.</text>
</comment>
<comment type="subunit">
    <text evidence="2">Homodimer.</text>
</comment>
<name>A0A538T5R2_UNCEI</name>
<dbReference type="InterPro" id="IPR003732">
    <property type="entry name" value="Daa-tRNA_deacyls_DTD"/>
</dbReference>
<accession>A0A538T5R2</accession>
<dbReference type="GO" id="GO:0051500">
    <property type="term" value="F:D-tyrosyl-tRNA(Tyr) deacylase activity"/>
    <property type="evidence" value="ECO:0007669"/>
    <property type="project" value="TreeGrafter"/>
</dbReference>
<dbReference type="HAMAP" id="MF_00518">
    <property type="entry name" value="Deacylase_Dtd"/>
    <property type="match status" value="1"/>
</dbReference>
<evidence type="ECO:0000313" key="4">
    <source>
        <dbReference type="Proteomes" id="UP000316852"/>
    </source>
</evidence>
<dbReference type="PANTHER" id="PTHR10472">
    <property type="entry name" value="D-TYROSYL-TRNA TYR DEACYLASE"/>
    <property type="match status" value="1"/>
</dbReference>
<keyword evidence="2" id="KW-0694">RNA-binding</keyword>
<comment type="caution">
    <text evidence="3">The sequence shown here is derived from an EMBL/GenBank/DDBJ whole genome shotgun (WGS) entry which is preliminary data.</text>
</comment>
<evidence type="ECO:0000256" key="2">
    <source>
        <dbReference type="HAMAP-Rule" id="MF_00518"/>
    </source>
</evidence>
<dbReference type="FunFam" id="3.50.80.10:FF:000001">
    <property type="entry name" value="D-aminoacyl-tRNA deacylase"/>
    <property type="match status" value="1"/>
</dbReference>
<dbReference type="EC" id="3.1.1.-" evidence="2"/>
<reference evidence="3 4" key="1">
    <citation type="journal article" date="2019" name="Nat. Microbiol.">
        <title>Mediterranean grassland soil C-N compound turnover is dependent on rainfall and depth, and is mediated by genomically divergent microorganisms.</title>
        <authorList>
            <person name="Diamond S."/>
            <person name="Andeer P.F."/>
            <person name="Li Z."/>
            <person name="Crits-Christoph A."/>
            <person name="Burstein D."/>
            <person name="Anantharaman K."/>
            <person name="Lane K.R."/>
            <person name="Thomas B.C."/>
            <person name="Pan C."/>
            <person name="Northen T.R."/>
            <person name="Banfield J.F."/>
        </authorList>
    </citation>
    <scope>NUCLEOTIDE SEQUENCE [LARGE SCALE GENOMIC DNA]</scope>
    <source>
        <strain evidence="3">WS_6</strain>
    </source>
</reference>
<feature type="short sequence motif" description="Gly-cisPro motif, important for rejection of L-amino acids" evidence="2">
    <location>
        <begin position="137"/>
        <end position="138"/>
    </location>
</feature>
<dbReference type="InterPro" id="IPR023509">
    <property type="entry name" value="DTD-like_sf"/>
</dbReference>
<keyword evidence="2" id="KW-0820">tRNA-binding</keyword>
<evidence type="ECO:0000256" key="1">
    <source>
        <dbReference type="ARBA" id="ARBA00009673"/>
    </source>
</evidence>
<gene>
    <name evidence="2" type="primary">dtd</name>
    <name evidence="3" type="ORF">E6K76_06305</name>
</gene>
<keyword evidence="2 3" id="KW-0378">Hydrolase</keyword>
<dbReference type="GO" id="GO:0019478">
    <property type="term" value="P:D-amino acid catabolic process"/>
    <property type="evidence" value="ECO:0007669"/>
    <property type="project" value="UniProtKB-UniRule"/>
</dbReference>
<sequence length="150" mass="16143">MRALLQRVTRAAVRVEGIEIARIGRGLLILLGVSARDIPGSEGKLAARCAELRIFEDSQGKMNRSVREIGGAALVVPQFTLYADTSRGRRPSFDAAAPPESAERAFSSFCLALAAREIPTERGRFGASMEVELVNQGPATFLLEIAPSET</sequence>
<evidence type="ECO:0000313" key="3">
    <source>
        <dbReference type="EMBL" id="TMQ58958.1"/>
    </source>
</evidence>
<dbReference type="AlphaFoldDB" id="A0A538T5R2"/>
<dbReference type="EMBL" id="VBOW01000027">
    <property type="protein sequence ID" value="TMQ58958.1"/>
    <property type="molecule type" value="Genomic_DNA"/>
</dbReference>
<dbReference type="GO" id="GO:0000049">
    <property type="term" value="F:tRNA binding"/>
    <property type="evidence" value="ECO:0007669"/>
    <property type="project" value="UniProtKB-UniRule"/>
</dbReference>